<dbReference type="PROSITE" id="PS50853">
    <property type="entry name" value="FN3"/>
    <property type="match status" value="1"/>
</dbReference>
<dbReference type="PANTHER" id="PTHR10357:SF210">
    <property type="entry name" value="MALTODEXTRIN GLUCOSIDASE"/>
    <property type="match status" value="1"/>
</dbReference>
<evidence type="ECO:0000256" key="1">
    <source>
        <dbReference type="ARBA" id="ARBA00001913"/>
    </source>
</evidence>
<dbReference type="GO" id="GO:0046872">
    <property type="term" value="F:metal ion binding"/>
    <property type="evidence" value="ECO:0007669"/>
    <property type="project" value="UniProtKB-KW"/>
</dbReference>
<dbReference type="Proteomes" id="UP000055060">
    <property type="component" value="Unassembled WGS sequence"/>
</dbReference>
<dbReference type="InterPro" id="IPR013783">
    <property type="entry name" value="Ig-like_fold"/>
</dbReference>
<reference evidence="11" key="1">
    <citation type="submission" date="2015-07" db="EMBL/GenBank/DDBJ databases">
        <title>Draft Genome Sequences of Anaerolinea thermolimosa IMO-1, Bellilinea caldifistulae GOMI-1, Leptolinea tardivitalis YMTK-2, Levilinea saccharolytica KIBI-1,Longilinea arvoryzae KOME-1, Previously Described as Members of the Anaerolineaceae (Chloroflexi).</title>
        <authorList>
            <person name="Sekiguchi Y."/>
            <person name="Ohashi A."/>
            <person name="Matsuura N."/>
            <person name="Tourlousse M.D."/>
        </authorList>
    </citation>
    <scope>NUCLEOTIDE SEQUENCE [LARGE SCALE GENOMIC DNA]</scope>
    <source>
        <strain evidence="11">KOME-1</strain>
    </source>
</reference>
<dbReference type="CDD" id="cd00063">
    <property type="entry name" value="FN3"/>
    <property type="match status" value="1"/>
</dbReference>
<comment type="cofactor">
    <cofactor evidence="1">
        <name>Ca(2+)</name>
        <dbReference type="ChEBI" id="CHEBI:29108"/>
    </cofactor>
</comment>
<dbReference type="OrthoDB" id="9805159at2"/>
<dbReference type="SUPFAM" id="SSF51011">
    <property type="entry name" value="Glycosyl hydrolase domain"/>
    <property type="match status" value="1"/>
</dbReference>
<accession>A0A0S7B649</accession>
<dbReference type="SUPFAM" id="SSF49265">
    <property type="entry name" value="Fibronectin type III"/>
    <property type="match status" value="2"/>
</dbReference>
<evidence type="ECO:0000256" key="4">
    <source>
        <dbReference type="ARBA" id="ARBA00022801"/>
    </source>
</evidence>
<dbReference type="SMART" id="SM01065">
    <property type="entry name" value="CBM_2"/>
    <property type="match status" value="1"/>
</dbReference>
<dbReference type="Gene3D" id="2.60.40.3710">
    <property type="match status" value="1"/>
</dbReference>
<keyword evidence="6 11" id="KW-0326">Glycosidase</keyword>
<evidence type="ECO:0000259" key="9">
    <source>
        <dbReference type="PROSITE" id="PS50853"/>
    </source>
</evidence>
<dbReference type="Pfam" id="PF16657">
    <property type="entry name" value="Malt_amylase_C"/>
    <property type="match status" value="1"/>
</dbReference>
<dbReference type="SUPFAM" id="SSF49452">
    <property type="entry name" value="Starch-binding domain-like"/>
    <property type="match status" value="1"/>
</dbReference>
<dbReference type="InterPro" id="IPR003961">
    <property type="entry name" value="FN3_dom"/>
</dbReference>
<dbReference type="InterPro" id="IPR032091">
    <property type="entry name" value="Malt_amylase-like_C"/>
</dbReference>
<keyword evidence="2" id="KW-0479">Metal-binding</keyword>
<feature type="domain" description="CBM20" evidence="10">
    <location>
        <begin position="1104"/>
        <end position="1213"/>
    </location>
</feature>
<feature type="signal peptide" evidence="8">
    <location>
        <begin position="1"/>
        <end position="31"/>
    </location>
</feature>
<protein>
    <submittedName>
        <fullName evidence="11">Glycosidase</fullName>
    </submittedName>
</protein>
<dbReference type="InterPro" id="IPR032812">
    <property type="entry name" value="SbsA_Ig"/>
</dbReference>
<dbReference type="GO" id="GO:0005975">
    <property type="term" value="P:carbohydrate metabolic process"/>
    <property type="evidence" value="ECO:0007669"/>
    <property type="project" value="InterPro"/>
</dbReference>
<dbReference type="PANTHER" id="PTHR10357">
    <property type="entry name" value="ALPHA-AMYLASE FAMILY MEMBER"/>
    <property type="match status" value="1"/>
</dbReference>
<dbReference type="Gene3D" id="2.60.40.10">
    <property type="entry name" value="Immunoglobulins"/>
    <property type="match status" value="4"/>
</dbReference>
<evidence type="ECO:0000256" key="3">
    <source>
        <dbReference type="ARBA" id="ARBA00022729"/>
    </source>
</evidence>
<evidence type="ECO:0000313" key="11">
    <source>
        <dbReference type="EMBL" id="GAP12334.1"/>
    </source>
</evidence>
<dbReference type="InterPro" id="IPR004185">
    <property type="entry name" value="Glyco_hydro_13_lg-like_dom"/>
</dbReference>
<dbReference type="PROSITE" id="PS51166">
    <property type="entry name" value="CBM20"/>
    <property type="match status" value="1"/>
</dbReference>
<dbReference type="CDD" id="cd02857">
    <property type="entry name" value="E_set_CDase_PDE_N"/>
    <property type="match status" value="1"/>
</dbReference>
<gene>
    <name evidence="11" type="ORF">LARV_00067</name>
</gene>
<evidence type="ECO:0000313" key="12">
    <source>
        <dbReference type="Proteomes" id="UP000055060"/>
    </source>
</evidence>
<evidence type="ECO:0000256" key="5">
    <source>
        <dbReference type="ARBA" id="ARBA00022837"/>
    </source>
</evidence>
<dbReference type="InterPro" id="IPR031319">
    <property type="entry name" value="A-amylase_C"/>
</dbReference>
<dbReference type="Gene3D" id="2.60.40.1180">
    <property type="entry name" value="Golgi alpha-mannosidase II"/>
    <property type="match status" value="1"/>
</dbReference>
<dbReference type="CDD" id="cd11338">
    <property type="entry name" value="AmyAc_CMD"/>
    <property type="match status" value="1"/>
</dbReference>
<evidence type="ECO:0000256" key="2">
    <source>
        <dbReference type="ARBA" id="ARBA00022723"/>
    </source>
</evidence>
<evidence type="ECO:0000259" key="10">
    <source>
        <dbReference type="PROSITE" id="PS51166"/>
    </source>
</evidence>
<evidence type="ECO:0000256" key="6">
    <source>
        <dbReference type="ARBA" id="ARBA00023295"/>
    </source>
</evidence>
<sequence length="1321" mass="141944">MKVPFSQFRLTLGLILLFSLAFSPVLPVVQAAQPEALPNRQPDANPSAATSDPTVAVSAPAASQDDNVRWTELGHDSRNTLYRTPGGAVPTGTPVTLRLRAASGDLTGARVRLWNDRLDTQTILNMSLAANDGTYEYWQATVPASDDPTVYWYRFIAVDGTDTDYYEDDGERTGGWGQAYDESIDYSWQITVYDPAFETPDWVKNAIIYQVFPDRFRDGNPSNDPAAGTFFYGLEGAGGSILRSNGVNWNTAVCDPRDSSGACPGVWSQNFYGGDLKGLTDKLDYLQDLGVTAIYLNPVFFSPSNHGYDTTDYLQIDSSLSTQAEFEAFASQAHARGMHIILDGVFNHTSSDSVYFDRYGRYDSLGACESADSPYRDWYSFQPVADGSGPCVGDDGTPGGATYTSWYGYDSLPKLNASNAGVRALIWDSAESVAVHWLQWADGWRLDVGGDVDPGVTGDPNNLYWEGFRAAVKAAKPDAYIVGEEWGNASSWVLGGEWDATMNYQFGSALLSFWRDETLVDNDHNPGSAAGALSPLTPQQLNERLLNLQERYPAEAFAAMLNLLDSHDTNRALLLLDENADEAETTPATYQNANYDWSDAITRLKGAALLQMTLPGAPTIYYGDEVGLVGPVNRDVSGWQDDPYNRQPFPWLDESGTPFYTHLQTTDAQANLRLYYQRLISARNAHPALRTGDFHPLLIDNTNNVYAFGRKLADNSDAALVLINRANSAQSVSVDVSAYFSEGATFQDVSGGLNFTVTNGHITAQNLPARAGVLMTLTGSMPASPAAVTNLSIVGEGVGSINLAWTAVSGATSYDIYRSLVSGGGYSFVTNLTGTGFTDSGLTNAVTYHYVVVSRNDATGLVSGYSNEVAGMPQLAIDWANIQWPSSITHTIGTTPTENIYGQVWINGITAAPGATPGLRAQVGYGPDGSSPDGNAAWQWVEAVFSVLYPGGNNDEFVASLTPETVGTFDYAYRYSGNNGQTWVYADLDGTANGYDPAQAGALVVNASTDSEAPAAPLLSITDWSDSFIALGWTAATDNVGVHAYDLYRSTDPALAGNRVARVLAPDLTYVDNSVTSGVLYYYRVLAVDTSFNCSALSNQVSQTAEAKMVAVTFTVSVPSFTVGTVYLSGNQPTMGNWTPDAVPMTQVDATHWTITLDFLDGTSLVYKFTRGSWDTVMKGLDGNLEIAGLETGVEYSTDGTQLVEYGVLNWRDPLVTGFSPANGAQGVGADSVVTVTWSQSMAVNTCLTLTGPDGAVAGTCSYDDASRTTTFTPGQPLAGGATYTVTVSGQPDIANDGQQVPVSWSFETGLNRVFLPLVLR</sequence>
<dbReference type="SMART" id="SM00060">
    <property type="entry name" value="FN3"/>
    <property type="match status" value="2"/>
</dbReference>
<dbReference type="EMBL" id="DF967972">
    <property type="protein sequence ID" value="GAP12334.1"/>
    <property type="molecule type" value="Genomic_DNA"/>
</dbReference>
<dbReference type="Pfam" id="PF13205">
    <property type="entry name" value="Big_5"/>
    <property type="match status" value="1"/>
</dbReference>
<dbReference type="InterPro" id="IPR013780">
    <property type="entry name" value="Glyco_hydro_b"/>
</dbReference>
<keyword evidence="3 8" id="KW-0732">Signal</keyword>
<evidence type="ECO:0000256" key="7">
    <source>
        <dbReference type="SAM" id="MobiDB-lite"/>
    </source>
</evidence>
<proteinExistence type="predicted"/>
<dbReference type="GO" id="GO:0004553">
    <property type="term" value="F:hydrolase activity, hydrolyzing O-glycosyl compounds"/>
    <property type="evidence" value="ECO:0007669"/>
    <property type="project" value="InterPro"/>
</dbReference>
<dbReference type="InterPro" id="IPR036116">
    <property type="entry name" value="FN3_sf"/>
</dbReference>
<dbReference type="Gene3D" id="3.20.20.80">
    <property type="entry name" value="Glycosidases"/>
    <property type="match status" value="1"/>
</dbReference>
<evidence type="ECO:0000256" key="8">
    <source>
        <dbReference type="SAM" id="SignalP"/>
    </source>
</evidence>
<keyword evidence="5" id="KW-0106">Calcium</keyword>
<dbReference type="GO" id="GO:2001070">
    <property type="term" value="F:starch binding"/>
    <property type="evidence" value="ECO:0007669"/>
    <property type="project" value="InterPro"/>
</dbReference>
<dbReference type="SMART" id="SM00642">
    <property type="entry name" value="Aamy"/>
    <property type="match status" value="1"/>
</dbReference>
<dbReference type="SUPFAM" id="SSF51445">
    <property type="entry name" value="(Trans)glycosidases"/>
    <property type="match status" value="1"/>
</dbReference>
<dbReference type="Pfam" id="PF00686">
    <property type="entry name" value="CBM_20"/>
    <property type="match status" value="1"/>
</dbReference>
<dbReference type="RefSeq" id="WP_075071771.1">
    <property type="nucleotide sequence ID" value="NZ_DF967972.1"/>
</dbReference>
<dbReference type="STRING" id="360412.LARV_00067"/>
<organism evidence="11">
    <name type="scientific">Longilinea arvoryzae</name>
    <dbReference type="NCBI Taxonomy" id="360412"/>
    <lineage>
        <taxon>Bacteria</taxon>
        <taxon>Bacillati</taxon>
        <taxon>Chloroflexota</taxon>
        <taxon>Anaerolineae</taxon>
        <taxon>Anaerolineales</taxon>
        <taxon>Anaerolineaceae</taxon>
        <taxon>Longilinea</taxon>
    </lineage>
</organism>
<keyword evidence="4" id="KW-0378">Hydrolase</keyword>
<dbReference type="InterPro" id="IPR002044">
    <property type="entry name" value="CBM20"/>
</dbReference>
<dbReference type="InterPro" id="IPR017853">
    <property type="entry name" value="GH"/>
</dbReference>
<keyword evidence="12" id="KW-1185">Reference proteome</keyword>
<dbReference type="InterPro" id="IPR013784">
    <property type="entry name" value="Carb-bd-like_fold"/>
</dbReference>
<dbReference type="InterPro" id="IPR006047">
    <property type="entry name" value="GH13_cat_dom"/>
</dbReference>
<dbReference type="Pfam" id="PF00128">
    <property type="entry name" value="Alpha-amylase"/>
    <property type="match status" value="1"/>
</dbReference>
<feature type="domain" description="Fibronectin type-III" evidence="9">
    <location>
        <begin position="1013"/>
        <end position="1108"/>
    </location>
</feature>
<name>A0A0S7B649_9CHLR</name>
<dbReference type="SMART" id="SM00632">
    <property type="entry name" value="Aamy_C"/>
    <property type="match status" value="1"/>
</dbReference>
<feature type="compositionally biased region" description="Polar residues" evidence="7">
    <location>
        <begin position="42"/>
        <end position="53"/>
    </location>
</feature>
<feature type="chain" id="PRO_5006632824" evidence="8">
    <location>
        <begin position="32"/>
        <end position="1321"/>
    </location>
</feature>
<feature type="region of interest" description="Disordered" evidence="7">
    <location>
        <begin position="37"/>
        <end position="61"/>
    </location>
</feature>